<evidence type="ECO:0000313" key="3">
    <source>
        <dbReference type="Proteomes" id="UP000289437"/>
    </source>
</evidence>
<dbReference type="SUPFAM" id="SSF56954">
    <property type="entry name" value="Outer membrane efflux proteins (OEP)"/>
    <property type="match status" value="1"/>
</dbReference>
<evidence type="ECO:0000256" key="1">
    <source>
        <dbReference type="ARBA" id="ARBA00007613"/>
    </source>
</evidence>
<dbReference type="InterPro" id="IPR003423">
    <property type="entry name" value="OMP_efflux"/>
</dbReference>
<sequence length="576" mass="62329">MKILLALTFFLGLNVEAQSTLGRGNDPVPPPLPPSAPLQLAPRLGITGDVDITLTDIIRAALANNRDIEVSRIANIKSVLGVKSAKGYFDPVVGGTGYKLRNVSPQSSSLGGGTNGRLTQKELFADPQINGSSPWLGSTYKLDLSSSRQESDSTFNTLNPTYVTSANLNLVQPLWGGLLFDANRERVAVAKKSRTQTQEQFRDQVITVTTQAIRAYWELEYAQRSVEVQTEAVRLAEQQDASNRRQVAQGIEAPVDVIQTQTQISTYQQNVFNAQEQLTRAENTLKALVLPNRDDPLWSTALHTKIDLGEADATPPLDEAMHQALTHRPDVSAGRIGIQLSELDARLAKEQVKPQINLTAQLSSQGLAGQTVAQTTDIFSALFGPIIDRVNTLSAAAGLPPVSSSTGGTSTIPPIFVGGYGQSLSNLRAGSFPIVKVGLQVSIPIRNRTAIAQSGIAEQNKRQSITQQQRLEMNVESDVRNTLQQLVNSRLVLTASQRARALAEQQLASEQRQLQAGTSSVYLVLQRQNELVSAKLREIRATADCGEAEADFDRATANTLTKQNIDIAAVDKGKIS</sequence>
<reference evidence="2 3" key="1">
    <citation type="submission" date="2018-11" db="EMBL/GenBank/DDBJ databases">
        <authorList>
            <person name="Mardanov A.V."/>
            <person name="Ravin N.V."/>
            <person name="Dedysh S.N."/>
        </authorList>
    </citation>
    <scope>NUCLEOTIDE SEQUENCE [LARGE SCALE GENOMIC DNA]</scope>
    <source>
        <strain evidence="2 3">AF10</strain>
    </source>
</reference>
<dbReference type="Pfam" id="PF02321">
    <property type="entry name" value="OEP"/>
    <property type="match status" value="1"/>
</dbReference>
<dbReference type="Proteomes" id="UP000289437">
    <property type="component" value="Unassembled WGS sequence"/>
</dbReference>
<name>A0A4Q0SX58_9BACT</name>
<gene>
    <name evidence="2" type="ORF">GRAN_2550</name>
</gene>
<reference evidence="3" key="2">
    <citation type="submission" date="2019-02" db="EMBL/GenBank/DDBJ databases">
        <title>Granulicella sibirica sp. nov., a psychrotolerant acidobacterium isolated from an organic soil layer in forested tundra, West Siberia.</title>
        <authorList>
            <person name="Oshkin I.Y."/>
            <person name="Kulichevskaya I.S."/>
            <person name="Rijpstra W.I.C."/>
            <person name="Sinninghe Damste J.S."/>
            <person name="Rakitin A.L."/>
            <person name="Ravin N.V."/>
            <person name="Dedysh S.N."/>
        </authorList>
    </citation>
    <scope>NUCLEOTIDE SEQUENCE [LARGE SCALE GENOMIC DNA]</scope>
    <source>
        <strain evidence="3">AF10</strain>
    </source>
</reference>
<keyword evidence="3" id="KW-1185">Reference proteome</keyword>
<protein>
    <submittedName>
        <fullName evidence="2">Outer membrane protein</fullName>
    </submittedName>
</protein>
<dbReference type="PANTHER" id="PTHR30203:SF30">
    <property type="entry name" value="OUTER MEMBRANE PROTEIN-RELATED"/>
    <property type="match status" value="1"/>
</dbReference>
<comment type="similarity">
    <text evidence="1">Belongs to the outer membrane factor (OMF) (TC 1.B.17) family.</text>
</comment>
<dbReference type="EMBL" id="RDSM01000002">
    <property type="protein sequence ID" value="RXH55693.1"/>
    <property type="molecule type" value="Genomic_DNA"/>
</dbReference>
<dbReference type="RefSeq" id="WP_128913298.1">
    <property type="nucleotide sequence ID" value="NZ_RDSM01000002.1"/>
</dbReference>
<evidence type="ECO:0000313" key="2">
    <source>
        <dbReference type="EMBL" id="RXH55693.1"/>
    </source>
</evidence>
<dbReference type="PANTHER" id="PTHR30203">
    <property type="entry name" value="OUTER MEMBRANE CATION EFFLUX PROTEIN"/>
    <property type="match status" value="1"/>
</dbReference>
<dbReference type="OrthoDB" id="128290at2"/>
<organism evidence="2 3">
    <name type="scientific">Granulicella sibirica</name>
    <dbReference type="NCBI Taxonomy" id="2479048"/>
    <lineage>
        <taxon>Bacteria</taxon>
        <taxon>Pseudomonadati</taxon>
        <taxon>Acidobacteriota</taxon>
        <taxon>Terriglobia</taxon>
        <taxon>Terriglobales</taxon>
        <taxon>Acidobacteriaceae</taxon>
        <taxon>Granulicella</taxon>
    </lineage>
</organism>
<dbReference type="Gene3D" id="1.20.1600.10">
    <property type="entry name" value="Outer membrane efflux proteins (OEP)"/>
    <property type="match status" value="1"/>
</dbReference>
<dbReference type="GO" id="GO:0015562">
    <property type="term" value="F:efflux transmembrane transporter activity"/>
    <property type="evidence" value="ECO:0007669"/>
    <property type="project" value="InterPro"/>
</dbReference>
<dbReference type="AlphaFoldDB" id="A0A4Q0SX58"/>
<comment type="caution">
    <text evidence="2">The sequence shown here is derived from an EMBL/GenBank/DDBJ whole genome shotgun (WGS) entry which is preliminary data.</text>
</comment>
<accession>A0A4Q0SX58</accession>
<dbReference type="InterPro" id="IPR010131">
    <property type="entry name" value="MdtP/NodT-like"/>
</dbReference>
<proteinExistence type="inferred from homology"/>